<dbReference type="AlphaFoldDB" id="A0A975S3F4"/>
<dbReference type="KEGG" id="gfu:KM031_19875"/>
<sequence length="196" mass="20852">MQTAQSPRIYHRRSAHQTMGPALPRVLLHRPDHAAADARLVSALRAQPMVLLHAHDTHRADLARLATRMARGGPLMLAAHMIPATAQDGSAGWEAGFLAALRFARAILPVMAPSGRIVFVQDDSAQPLPASSLREFSRHVGSARPMGDIRLSACAASRAATALPEALHAAMAGAEDRRTSSTPLPPALAPLLSVWL</sequence>
<keyword evidence="1" id="KW-0614">Plasmid</keyword>
<accession>A0A975S3F4</accession>
<dbReference type="RefSeq" id="WP_215505618.1">
    <property type="nucleotide sequence ID" value="NZ_CP076363.1"/>
</dbReference>
<evidence type="ECO:0000313" key="1">
    <source>
        <dbReference type="EMBL" id="QWK92632.1"/>
    </source>
</evidence>
<evidence type="ECO:0000313" key="2">
    <source>
        <dbReference type="Proteomes" id="UP000679352"/>
    </source>
</evidence>
<geneLocation type="plasmid" evidence="1 2">
    <name>p2</name>
</geneLocation>
<dbReference type="Proteomes" id="UP000679352">
    <property type="component" value="Plasmid p2"/>
</dbReference>
<keyword evidence="2" id="KW-1185">Reference proteome</keyword>
<name>A0A975S3F4_9RHOB</name>
<organism evidence="1 2">
    <name type="scientific">Gemmobacter fulvus</name>
    <dbReference type="NCBI Taxonomy" id="2840474"/>
    <lineage>
        <taxon>Bacteria</taxon>
        <taxon>Pseudomonadati</taxon>
        <taxon>Pseudomonadota</taxon>
        <taxon>Alphaproteobacteria</taxon>
        <taxon>Rhodobacterales</taxon>
        <taxon>Paracoccaceae</taxon>
        <taxon>Gemmobacter</taxon>
    </lineage>
</organism>
<protein>
    <submittedName>
        <fullName evidence="1">Nucleoside 2-deoxyribosyltransferase</fullName>
    </submittedName>
</protein>
<proteinExistence type="predicted"/>
<gene>
    <name evidence="1" type="ORF">KM031_19875</name>
</gene>
<dbReference type="EMBL" id="CP076363">
    <property type="protein sequence ID" value="QWK92632.1"/>
    <property type="molecule type" value="Genomic_DNA"/>
</dbReference>
<reference evidence="1" key="1">
    <citation type="submission" date="2021-06" db="EMBL/GenBank/DDBJ databases">
        <authorList>
            <person name="Lee C.-S."/>
            <person name="Jin L."/>
        </authorList>
    </citation>
    <scope>NUCLEOTIDE SEQUENCE</scope>
    <source>
        <strain evidence="1">Con5</strain>
        <plasmid evidence="1">p2</plasmid>
    </source>
</reference>